<dbReference type="EMBL" id="LHPF02000045">
    <property type="protein sequence ID" value="PSC67900.1"/>
    <property type="molecule type" value="Genomic_DNA"/>
</dbReference>
<evidence type="ECO:0000313" key="1">
    <source>
        <dbReference type="EMBL" id="PSC67900.1"/>
    </source>
</evidence>
<sequence length="191" mass="20762">MMGLRRQGDDVVVRVAPRQQQQQQRFPACIGTELQEEASFASEEAEYDRPALPFQPQLTPSVSAALAAQLPLDRRLSGAEQTRQGTWTVGLYWRCQRAAASGLSRREAAVGADLRTTWVASCGTPVQKANSRNTLNVPGAGYASDEALLAQLRQLASAEQMEEFIYAVMQLAKGQAEGAQQLSALQQAQQA</sequence>
<reference evidence="1 2" key="1">
    <citation type="journal article" date="2018" name="Plant J.">
        <title>Genome sequences of Chlorella sorokiniana UTEX 1602 and Micractinium conductrix SAG 241.80: implications to maltose excretion by a green alga.</title>
        <authorList>
            <person name="Arriola M.B."/>
            <person name="Velmurugan N."/>
            <person name="Zhang Y."/>
            <person name="Plunkett M.H."/>
            <person name="Hondzo H."/>
            <person name="Barney B.M."/>
        </authorList>
    </citation>
    <scope>NUCLEOTIDE SEQUENCE [LARGE SCALE GENOMIC DNA]</scope>
    <source>
        <strain evidence="1 2">SAG 241.80</strain>
    </source>
</reference>
<comment type="caution">
    <text evidence="1">The sequence shown here is derived from an EMBL/GenBank/DDBJ whole genome shotgun (WGS) entry which is preliminary data.</text>
</comment>
<organism evidence="1 2">
    <name type="scientific">Micractinium conductrix</name>
    <dbReference type="NCBI Taxonomy" id="554055"/>
    <lineage>
        <taxon>Eukaryota</taxon>
        <taxon>Viridiplantae</taxon>
        <taxon>Chlorophyta</taxon>
        <taxon>core chlorophytes</taxon>
        <taxon>Trebouxiophyceae</taxon>
        <taxon>Chlorellales</taxon>
        <taxon>Chlorellaceae</taxon>
        <taxon>Chlorella clade</taxon>
        <taxon>Micractinium</taxon>
    </lineage>
</organism>
<protein>
    <submittedName>
        <fullName evidence="1">Uncharacterized protein</fullName>
    </submittedName>
</protein>
<keyword evidence="2" id="KW-1185">Reference proteome</keyword>
<evidence type="ECO:0000313" key="2">
    <source>
        <dbReference type="Proteomes" id="UP000239649"/>
    </source>
</evidence>
<gene>
    <name evidence="1" type="ORF">C2E20_8473</name>
</gene>
<name>A0A2P6V1D7_9CHLO</name>
<dbReference type="AlphaFoldDB" id="A0A2P6V1D7"/>
<dbReference type="OrthoDB" id="521329at2759"/>
<dbReference type="Proteomes" id="UP000239649">
    <property type="component" value="Unassembled WGS sequence"/>
</dbReference>
<proteinExistence type="predicted"/>
<accession>A0A2P6V1D7</accession>